<feature type="transmembrane region" description="Helical" evidence="1">
    <location>
        <begin position="153"/>
        <end position="171"/>
    </location>
</feature>
<dbReference type="Pfam" id="PF13858">
    <property type="entry name" value="DUF4199"/>
    <property type="match status" value="1"/>
</dbReference>
<dbReference type="Proteomes" id="UP000464214">
    <property type="component" value="Chromosome"/>
</dbReference>
<evidence type="ECO:0000313" key="2">
    <source>
        <dbReference type="EMBL" id="QHL87713.1"/>
    </source>
</evidence>
<feature type="transmembrane region" description="Helical" evidence="1">
    <location>
        <begin position="75"/>
        <end position="97"/>
    </location>
</feature>
<keyword evidence="3" id="KW-1185">Reference proteome</keyword>
<dbReference type="RefSeq" id="WP_160691376.1">
    <property type="nucleotide sequence ID" value="NZ_CP047897.1"/>
</dbReference>
<dbReference type="AlphaFoldDB" id="A0A6P1P1I5"/>
<organism evidence="2 3">
    <name type="scientific">Nibribacter ruber</name>
    <dbReference type="NCBI Taxonomy" id="2698458"/>
    <lineage>
        <taxon>Bacteria</taxon>
        <taxon>Pseudomonadati</taxon>
        <taxon>Bacteroidota</taxon>
        <taxon>Cytophagia</taxon>
        <taxon>Cytophagales</taxon>
        <taxon>Hymenobacteraceae</taxon>
        <taxon>Nibribacter</taxon>
    </lineage>
</organism>
<evidence type="ECO:0000256" key="1">
    <source>
        <dbReference type="SAM" id="Phobius"/>
    </source>
</evidence>
<feature type="transmembrane region" description="Helical" evidence="1">
    <location>
        <begin position="44"/>
        <end position="63"/>
    </location>
</feature>
<reference evidence="2 3" key="1">
    <citation type="submission" date="2020-01" db="EMBL/GenBank/DDBJ databases">
        <authorList>
            <person name="Kim M."/>
        </authorList>
    </citation>
    <scope>NUCLEOTIDE SEQUENCE [LARGE SCALE GENOMIC DNA]</scope>
    <source>
        <strain evidence="2 3">BT10</strain>
    </source>
</reference>
<accession>A0A6P1P1I5</accession>
<feature type="transmembrane region" description="Helical" evidence="1">
    <location>
        <begin position="12"/>
        <end position="32"/>
    </location>
</feature>
<gene>
    <name evidence="2" type="ORF">GU926_09805</name>
</gene>
<name>A0A6P1P1I5_9BACT</name>
<dbReference type="EMBL" id="CP047897">
    <property type="protein sequence ID" value="QHL87713.1"/>
    <property type="molecule type" value="Genomic_DNA"/>
</dbReference>
<keyword evidence="1" id="KW-0812">Transmembrane</keyword>
<sequence length="173" mass="19530">MMVDTSVIKVSSRYGVLGGVVSFVFGLALYLLYKQNPYSEQTELFSTLIFVPVFVFLGVKYFKKYINPELSFAEAFKVAILITLFLAITVALLQLLYTLILGQDLVPQFILEAQTELVKSKLELTKSVGVDNYEMMLKEVSNRSALSLGLKQITLRWLVGFFVSIVSAVFFRK</sequence>
<keyword evidence="1" id="KW-0472">Membrane</keyword>
<keyword evidence="1" id="KW-1133">Transmembrane helix</keyword>
<proteinExistence type="predicted"/>
<dbReference type="InterPro" id="IPR025250">
    <property type="entry name" value="DUF4199"/>
</dbReference>
<evidence type="ECO:0000313" key="3">
    <source>
        <dbReference type="Proteomes" id="UP000464214"/>
    </source>
</evidence>
<protein>
    <submittedName>
        <fullName evidence="2">DUF4199 family protein</fullName>
    </submittedName>
</protein>
<dbReference type="KEGG" id="nib:GU926_09805"/>